<dbReference type="SUPFAM" id="SSF52540">
    <property type="entry name" value="P-loop containing nucleoside triphosphate hydrolases"/>
    <property type="match status" value="1"/>
</dbReference>
<evidence type="ECO:0000313" key="5">
    <source>
        <dbReference type="EMBL" id="RKP11691.1"/>
    </source>
</evidence>
<dbReference type="EMBL" id="KZ988713">
    <property type="protein sequence ID" value="RKP11691.1"/>
    <property type="molecule type" value="Genomic_DNA"/>
</dbReference>
<dbReference type="PANTHER" id="PTHR43394:SF1">
    <property type="entry name" value="ATP-BINDING CASSETTE SUB-FAMILY B MEMBER 10, MITOCHONDRIAL"/>
    <property type="match status" value="1"/>
</dbReference>
<accession>A0A4P9Y0V9</accession>
<dbReference type="Proteomes" id="UP000267251">
    <property type="component" value="Unassembled WGS sequence"/>
</dbReference>
<dbReference type="PROSITE" id="PS50893">
    <property type="entry name" value="ABC_TRANSPORTER_2"/>
    <property type="match status" value="1"/>
</dbReference>
<protein>
    <submittedName>
        <fullName evidence="5">P-loop containing nucleoside triphosphate hydrolase protein</fullName>
    </submittedName>
</protein>
<dbReference type="InterPro" id="IPR027417">
    <property type="entry name" value="P-loop_NTPase"/>
</dbReference>
<name>A0A4P9Y0V9_9FUNG</name>
<dbReference type="InterPro" id="IPR003439">
    <property type="entry name" value="ABC_transporter-like_ATP-bd"/>
</dbReference>
<evidence type="ECO:0000259" key="4">
    <source>
        <dbReference type="PROSITE" id="PS50893"/>
    </source>
</evidence>
<evidence type="ECO:0000256" key="3">
    <source>
        <dbReference type="SAM" id="MobiDB-lite"/>
    </source>
</evidence>
<proteinExistence type="predicted"/>
<organism evidence="5 6">
    <name type="scientific">Piptocephalis cylindrospora</name>
    <dbReference type="NCBI Taxonomy" id="1907219"/>
    <lineage>
        <taxon>Eukaryota</taxon>
        <taxon>Fungi</taxon>
        <taxon>Fungi incertae sedis</taxon>
        <taxon>Zoopagomycota</taxon>
        <taxon>Zoopagomycotina</taxon>
        <taxon>Zoopagomycetes</taxon>
        <taxon>Zoopagales</taxon>
        <taxon>Piptocephalidaceae</taxon>
        <taxon>Piptocephalis</taxon>
    </lineage>
</organism>
<feature type="region of interest" description="Disordered" evidence="3">
    <location>
        <begin position="13"/>
        <end position="40"/>
    </location>
</feature>
<keyword evidence="6" id="KW-1185">Reference proteome</keyword>
<dbReference type="GO" id="GO:0015421">
    <property type="term" value="F:ABC-type oligopeptide transporter activity"/>
    <property type="evidence" value="ECO:0007669"/>
    <property type="project" value="TreeGrafter"/>
</dbReference>
<feature type="domain" description="ABC transporter" evidence="4">
    <location>
        <begin position="4"/>
        <end position="267"/>
    </location>
</feature>
<dbReference type="InterPro" id="IPR003593">
    <property type="entry name" value="AAA+_ATPase"/>
</dbReference>
<dbReference type="GO" id="GO:0016887">
    <property type="term" value="F:ATP hydrolysis activity"/>
    <property type="evidence" value="ECO:0007669"/>
    <property type="project" value="InterPro"/>
</dbReference>
<sequence length="303" mass="34241">MGRVHLNRITFRFPFDPANDPEPDEKKRRTRQRKSQDENDNPLVLSRLELRIPAGRSIALVGGPGTGKTAFASLMLRLYNVQAGLVTVEGEDVGTRWRSESLRGGMGWVEGDAHFLGRTIREILTWGLERGNDQSISEALQVAGLEGWVQSLTSGLDTPVEGLTAMQWTVERRQRLAVARALVRQPKVLLLDDTTKRLSLEGEADLLESLGRYQREKDMTMVVMAHRISAARRADRIFVLYGGRVVEEGRHFDLLARRGRYHGMATRQSAALGEDAWDYVWEMGKRYVRVSGPTETRMKARRG</sequence>
<keyword evidence="2" id="KW-0067">ATP-binding</keyword>
<dbReference type="Gene3D" id="3.40.50.300">
    <property type="entry name" value="P-loop containing nucleotide triphosphate hydrolases"/>
    <property type="match status" value="1"/>
</dbReference>
<evidence type="ECO:0000256" key="2">
    <source>
        <dbReference type="ARBA" id="ARBA00022840"/>
    </source>
</evidence>
<dbReference type="OrthoDB" id="6500128at2759"/>
<evidence type="ECO:0000313" key="6">
    <source>
        <dbReference type="Proteomes" id="UP000267251"/>
    </source>
</evidence>
<dbReference type="AlphaFoldDB" id="A0A4P9Y0V9"/>
<dbReference type="InterPro" id="IPR039421">
    <property type="entry name" value="Type_1_exporter"/>
</dbReference>
<reference evidence="6" key="1">
    <citation type="journal article" date="2018" name="Nat. Microbiol.">
        <title>Leveraging single-cell genomics to expand the fungal tree of life.</title>
        <authorList>
            <person name="Ahrendt S.R."/>
            <person name="Quandt C.A."/>
            <person name="Ciobanu D."/>
            <person name="Clum A."/>
            <person name="Salamov A."/>
            <person name="Andreopoulos B."/>
            <person name="Cheng J.F."/>
            <person name="Woyke T."/>
            <person name="Pelin A."/>
            <person name="Henrissat B."/>
            <person name="Reynolds N.K."/>
            <person name="Benny G.L."/>
            <person name="Smith M.E."/>
            <person name="James T.Y."/>
            <person name="Grigoriev I.V."/>
        </authorList>
    </citation>
    <scope>NUCLEOTIDE SEQUENCE [LARGE SCALE GENOMIC DNA]</scope>
</reference>
<evidence type="ECO:0000256" key="1">
    <source>
        <dbReference type="ARBA" id="ARBA00022741"/>
    </source>
</evidence>
<dbReference type="SMART" id="SM00382">
    <property type="entry name" value="AAA"/>
    <property type="match status" value="1"/>
</dbReference>
<dbReference type="GO" id="GO:0005524">
    <property type="term" value="F:ATP binding"/>
    <property type="evidence" value="ECO:0007669"/>
    <property type="project" value="UniProtKB-KW"/>
</dbReference>
<dbReference type="Pfam" id="PF00005">
    <property type="entry name" value="ABC_tran"/>
    <property type="match status" value="1"/>
</dbReference>
<keyword evidence="1" id="KW-0547">Nucleotide-binding</keyword>
<gene>
    <name evidence="5" type="ORF">BJ684DRAFT_12594</name>
</gene>
<keyword evidence="5" id="KW-0378">Hydrolase</keyword>
<dbReference type="PANTHER" id="PTHR43394">
    <property type="entry name" value="ATP-DEPENDENT PERMEASE MDL1, MITOCHONDRIAL"/>
    <property type="match status" value="1"/>
</dbReference>